<dbReference type="Pfam" id="PF13439">
    <property type="entry name" value="Glyco_transf_4"/>
    <property type="match status" value="1"/>
</dbReference>
<dbReference type="PANTHER" id="PTHR45947">
    <property type="entry name" value="SULFOQUINOVOSYL TRANSFERASE SQD2"/>
    <property type="match status" value="1"/>
</dbReference>
<gene>
    <name evidence="3" type="ORF">UW44_C0010G0038</name>
</gene>
<evidence type="ECO:0008006" key="5">
    <source>
        <dbReference type="Google" id="ProtNLM"/>
    </source>
</evidence>
<proteinExistence type="predicted"/>
<evidence type="ECO:0000259" key="1">
    <source>
        <dbReference type="Pfam" id="PF00534"/>
    </source>
</evidence>
<feature type="domain" description="Glycosyl transferase family 1" evidence="1">
    <location>
        <begin position="180"/>
        <end position="339"/>
    </location>
</feature>
<dbReference type="InterPro" id="IPR028098">
    <property type="entry name" value="Glyco_trans_4-like_N"/>
</dbReference>
<dbReference type="InterPro" id="IPR001296">
    <property type="entry name" value="Glyco_trans_1"/>
</dbReference>
<evidence type="ECO:0000259" key="2">
    <source>
        <dbReference type="Pfam" id="PF13439"/>
    </source>
</evidence>
<feature type="domain" description="Glycosyltransferase subfamily 4-like N-terminal" evidence="2">
    <location>
        <begin position="61"/>
        <end position="176"/>
    </location>
</feature>
<evidence type="ECO:0000313" key="3">
    <source>
        <dbReference type="EMBL" id="KKT51600.1"/>
    </source>
</evidence>
<organism evidence="3 4">
    <name type="scientific">Candidatus Collierbacteria bacterium GW2011_GWB2_44_22</name>
    <dbReference type="NCBI Taxonomy" id="1618387"/>
    <lineage>
        <taxon>Bacteria</taxon>
        <taxon>Candidatus Collieribacteriota</taxon>
    </lineage>
</organism>
<dbReference type="EMBL" id="LCIH01000010">
    <property type="protein sequence ID" value="KKT51600.1"/>
    <property type="molecule type" value="Genomic_DNA"/>
</dbReference>
<sequence>MKIFIVRGAFLNPFELQNYAPLKEKHDIKAVSSKHPISDKIDFSLIKLWSPTDIPKIPFKFPILNRLFTDAHVLFGLEKVIKGADIVHVAETYYAYTHQAVMAKRRGLVKKIVSTVWETIPHNNEGIKGRERIKRLARENIDHFIAVTELAKKALVQEGVSEKIISVISMGVDLHRFRPRAEKKNKRALTILCIARLVPEKGVEDLMSAFLEIAKKNIHVHLNFIGDGPLKGDLSGYKNVSVRQVPYGLMAQEYQSADIFCLPSRSAKTWEEQYGMVLVEAMACGLPIVTTSTGAISEVCGDAALYTKSSDPQGLKDNLEILLKDAKLREKLGKIGRQRALNHFDRFKISKKINAVYQNLLKH</sequence>
<protein>
    <recommendedName>
        <fullName evidence="5">Glycosyl transferase group 1</fullName>
    </recommendedName>
</protein>
<dbReference type="GO" id="GO:0016757">
    <property type="term" value="F:glycosyltransferase activity"/>
    <property type="evidence" value="ECO:0007669"/>
    <property type="project" value="InterPro"/>
</dbReference>
<dbReference type="Pfam" id="PF00534">
    <property type="entry name" value="Glycos_transf_1"/>
    <property type="match status" value="1"/>
</dbReference>
<dbReference type="InterPro" id="IPR050194">
    <property type="entry name" value="Glycosyltransferase_grp1"/>
</dbReference>
<dbReference type="SUPFAM" id="SSF53756">
    <property type="entry name" value="UDP-Glycosyltransferase/glycogen phosphorylase"/>
    <property type="match status" value="1"/>
</dbReference>
<dbReference type="PANTHER" id="PTHR45947:SF3">
    <property type="entry name" value="SULFOQUINOVOSYL TRANSFERASE SQD2"/>
    <property type="match status" value="1"/>
</dbReference>
<dbReference type="Gene3D" id="3.40.50.2000">
    <property type="entry name" value="Glycogen Phosphorylase B"/>
    <property type="match status" value="2"/>
</dbReference>
<dbReference type="CDD" id="cd03801">
    <property type="entry name" value="GT4_PimA-like"/>
    <property type="match status" value="1"/>
</dbReference>
<dbReference type="STRING" id="1618387.UW44_C0010G0038"/>
<dbReference type="AlphaFoldDB" id="A0A0G1HXF8"/>
<dbReference type="Proteomes" id="UP000034006">
    <property type="component" value="Unassembled WGS sequence"/>
</dbReference>
<reference evidence="3 4" key="1">
    <citation type="journal article" date="2015" name="Nature">
        <title>rRNA introns, odd ribosomes, and small enigmatic genomes across a large radiation of phyla.</title>
        <authorList>
            <person name="Brown C.T."/>
            <person name="Hug L.A."/>
            <person name="Thomas B.C."/>
            <person name="Sharon I."/>
            <person name="Castelle C.J."/>
            <person name="Singh A."/>
            <person name="Wilkins M.J."/>
            <person name="Williams K.H."/>
            <person name="Banfield J.F."/>
        </authorList>
    </citation>
    <scope>NUCLEOTIDE SEQUENCE [LARGE SCALE GENOMIC DNA]</scope>
</reference>
<evidence type="ECO:0000313" key="4">
    <source>
        <dbReference type="Proteomes" id="UP000034006"/>
    </source>
</evidence>
<accession>A0A0G1HXF8</accession>
<name>A0A0G1HXF8_9BACT</name>
<comment type="caution">
    <text evidence="3">The sequence shown here is derived from an EMBL/GenBank/DDBJ whole genome shotgun (WGS) entry which is preliminary data.</text>
</comment>